<keyword evidence="3" id="KW-1185">Reference proteome</keyword>
<dbReference type="Gene3D" id="1.10.443.10">
    <property type="entry name" value="Intergrase catalytic core"/>
    <property type="match status" value="1"/>
</dbReference>
<evidence type="ECO:0000313" key="3">
    <source>
        <dbReference type="Proteomes" id="UP000199184"/>
    </source>
</evidence>
<dbReference type="GO" id="GO:0006310">
    <property type="term" value="P:DNA recombination"/>
    <property type="evidence" value="ECO:0007669"/>
    <property type="project" value="UniProtKB-KW"/>
</dbReference>
<dbReference type="EMBL" id="FMAI01000007">
    <property type="protein sequence ID" value="SCB37670.1"/>
    <property type="molecule type" value="Genomic_DNA"/>
</dbReference>
<gene>
    <name evidence="2" type="ORF">GA0061098_1007159</name>
</gene>
<dbReference type="GO" id="GO:0015074">
    <property type="term" value="P:DNA integration"/>
    <property type="evidence" value="ECO:0007669"/>
    <property type="project" value="InterPro"/>
</dbReference>
<dbReference type="InterPro" id="IPR011010">
    <property type="entry name" value="DNA_brk_join_enz"/>
</dbReference>
<keyword evidence="1" id="KW-0233">DNA recombination</keyword>
<dbReference type="GO" id="GO:0003677">
    <property type="term" value="F:DNA binding"/>
    <property type="evidence" value="ECO:0007669"/>
    <property type="project" value="InterPro"/>
</dbReference>
<dbReference type="AlphaFoldDB" id="A0A1C3WCE3"/>
<reference evidence="3" key="1">
    <citation type="submission" date="2016-08" db="EMBL/GenBank/DDBJ databases">
        <authorList>
            <person name="Varghese N."/>
            <person name="Submissions Spin"/>
        </authorList>
    </citation>
    <scope>NUCLEOTIDE SEQUENCE [LARGE SCALE GENOMIC DNA]</scope>
    <source>
        <strain evidence="3">ERR11</strain>
    </source>
</reference>
<organism evidence="2 3">
    <name type="scientific">Bradyrhizobium shewense</name>
    <dbReference type="NCBI Taxonomy" id="1761772"/>
    <lineage>
        <taxon>Bacteria</taxon>
        <taxon>Pseudomonadati</taxon>
        <taxon>Pseudomonadota</taxon>
        <taxon>Alphaproteobacteria</taxon>
        <taxon>Hyphomicrobiales</taxon>
        <taxon>Nitrobacteraceae</taxon>
        <taxon>Bradyrhizobium</taxon>
    </lineage>
</organism>
<accession>A0A1C3WCE3</accession>
<dbReference type="Proteomes" id="UP000199184">
    <property type="component" value="Unassembled WGS sequence"/>
</dbReference>
<sequence length="81" mass="9265">MRCLLSTYARTLVAAGRRAFQLHALRHFAVSYCKEQKLQPKTVQTYVDHATLQMTMDTYGHMFPSDDHAKAMDAIAKELFS</sequence>
<evidence type="ECO:0000313" key="2">
    <source>
        <dbReference type="EMBL" id="SCB37670.1"/>
    </source>
</evidence>
<evidence type="ECO:0000256" key="1">
    <source>
        <dbReference type="ARBA" id="ARBA00023172"/>
    </source>
</evidence>
<protein>
    <submittedName>
        <fullName evidence="2">Phage integrase family protein</fullName>
    </submittedName>
</protein>
<name>A0A1C3WCE3_9BRAD</name>
<dbReference type="SUPFAM" id="SSF56349">
    <property type="entry name" value="DNA breaking-rejoining enzymes"/>
    <property type="match status" value="1"/>
</dbReference>
<dbReference type="InterPro" id="IPR013762">
    <property type="entry name" value="Integrase-like_cat_sf"/>
</dbReference>
<proteinExistence type="predicted"/>